<dbReference type="AlphaFoldDB" id="A0A6M2BUX7"/>
<evidence type="ECO:0000313" key="4">
    <source>
        <dbReference type="Proteomes" id="UP000472676"/>
    </source>
</evidence>
<dbReference type="PIRSF" id="PIRSF016184">
    <property type="entry name" value="PhzC_PhzF"/>
    <property type="match status" value="1"/>
</dbReference>
<dbReference type="Gene3D" id="3.10.310.10">
    <property type="entry name" value="Diaminopimelate Epimerase, Chain A, domain 1"/>
    <property type="match status" value="2"/>
</dbReference>
<protein>
    <submittedName>
        <fullName evidence="3">PhzF family phenazine biosynthesis protein</fullName>
    </submittedName>
</protein>
<accession>A0A6M2BUX7</accession>
<evidence type="ECO:0000313" key="3">
    <source>
        <dbReference type="EMBL" id="NGY06472.1"/>
    </source>
</evidence>
<dbReference type="PANTHER" id="PTHR13774">
    <property type="entry name" value="PHENAZINE BIOSYNTHESIS PROTEIN"/>
    <property type="match status" value="1"/>
</dbReference>
<dbReference type="SUPFAM" id="SSF54506">
    <property type="entry name" value="Diaminopimelate epimerase-like"/>
    <property type="match status" value="1"/>
</dbReference>
<comment type="caution">
    <text evidence="3">The sequence shown here is derived from an EMBL/GenBank/DDBJ whole genome shotgun (WGS) entry which is preliminary data.</text>
</comment>
<sequence>MSLRFHTLDVFTDQAYGGNPLAVVFGGDALETRQMQRIAREFNLSETVFVLPPTRSDALHRIRIFTPAMELPFAGHPTVGTACLLAELGLVPKGGDAAFVLEEGIGPVAISLRRTPGEAVYAELTTAQLPEFGATPDAGALARILGLDVVDLLSGDERPRAVSCGLPFVLVPLRAPELLAAIDFDAAEARRVLGSGWAQQLYIYARGYEGELRARMFAVGVGIDEDPATGSAAAALAGALGSEAGDDGTHSWVIHQGLEMGRPSRLYASAERRGGQLAAVRVGGHSVLMSDGLLAGG</sequence>
<feature type="active site" evidence="2">
    <location>
        <position position="46"/>
    </location>
</feature>
<proteinExistence type="inferred from homology"/>
<dbReference type="Pfam" id="PF02567">
    <property type="entry name" value="PhzC-PhzF"/>
    <property type="match status" value="1"/>
</dbReference>
<dbReference type="GO" id="GO:0016853">
    <property type="term" value="F:isomerase activity"/>
    <property type="evidence" value="ECO:0007669"/>
    <property type="project" value="TreeGrafter"/>
</dbReference>
<dbReference type="EMBL" id="JAAMOW010000009">
    <property type="protein sequence ID" value="NGY06472.1"/>
    <property type="molecule type" value="Genomic_DNA"/>
</dbReference>
<dbReference type="InterPro" id="IPR003719">
    <property type="entry name" value="Phenazine_PhzF-like"/>
</dbReference>
<dbReference type="RefSeq" id="WP_166260094.1">
    <property type="nucleotide sequence ID" value="NZ_JAAMOW010000009.1"/>
</dbReference>
<name>A0A6M2BUX7_9GAMM</name>
<evidence type="ECO:0000256" key="2">
    <source>
        <dbReference type="PIRSR" id="PIRSR016184-1"/>
    </source>
</evidence>
<keyword evidence="4" id="KW-1185">Reference proteome</keyword>
<reference evidence="3 4" key="1">
    <citation type="journal article" date="2014" name="Int. J. Syst. Evol. Microbiol.">
        <title>Solimonas terrae sp. nov., isolated from soil.</title>
        <authorList>
            <person name="Kim S.J."/>
            <person name="Moon J.Y."/>
            <person name="Weon H.Y."/>
            <person name="Ahn J.H."/>
            <person name="Chen W.M."/>
            <person name="Kwon S.W."/>
        </authorList>
    </citation>
    <scope>NUCLEOTIDE SEQUENCE [LARGE SCALE GENOMIC DNA]</scope>
    <source>
        <strain evidence="3 4">KIS83-12</strain>
    </source>
</reference>
<dbReference type="NCBIfam" id="TIGR00654">
    <property type="entry name" value="PhzF_family"/>
    <property type="match status" value="1"/>
</dbReference>
<evidence type="ECO:0000256" key="1">
    <source>
        <dbReference type="ARBA" id="ARBA00008270"/>
    </source>
</evidence>
<gene>
    <name evidence="3" type="ORF">G7Y85_16990</name>
</gene>
<dbReference type="GO" id="GO:0005737">
    <property type="term" value="C:cytoplasm"/>
    <property type="evidence" value="ECO:0007669"/>
    <property type="project" value="TreeGrafter"/>
</dbReference>
<dbReference type="Proteomes" id="UP000472676">
    <property type="component" value="Unassembled WGS sequence"/>
</dbReference>
<comment type="similarity">
    <text evidence="1">Belongs to the PhzF family.</text>
</comment>
<organism evidence="3 4">
    <name type="scientific">Solimonas terrae</name>
    <dbReference type="NCBI Taxonomy" id="1396819"/>
    <lineage>
        <taxon>Bacteria</taxon>
        <taxon>Pseudomonadati</taxon>
        <taxon>Pseudomonadota</taxon>
        <taxon>Gammaproteobacteria</taxon>
        <taxon>Nevskiales</taxon>
        <taxon>Nevskiaceae</taxon>
        <taxon>Solimonas</taxon>
    </lineage>
</organism>
<dbReference type="PANTHER" id="PTHR13774:SF32">
    <property type="entry name" value="ANTISENSE-ENHANCING SEQUENCE 1"/>
    <property type="match status" value="1"/>
</dbReference>